<gene>
    <name evidence="2" type="ORF">VPK24_01985</name>
</gene>
<evidence type="ECO:0008006" key="4">
    <source>
        <dbReference type="Google" id="ProtNLM"/>
    </source>
</evidence>
<dbReference type="EMBL" id="JAZAQF010000012">
    <property type="protein sequence ID" value="MFG3816391.1"/>
    <property type="molecule type" value="Genomic_DNA"/>
</dbReference>
<dbReference type="Proteomes" id="UP001604335">
    <property type="component" value="Unassembled WGS sequence"/>
</dbReference>
<keyword evidence="3" id="KW-1185">Reference proteome</keyword>
<name>A0ABW7C8Y2_9CYAN</name>
<dbReference type="RefSeq" id="WP_393010253.1">
    <property type="nucleotide sequence ID" value="NZ_JAZAQF010000012.1"/>
</dbReference>
<evidence type="ECO:0000256" key="1">
    <source>
        <dbReference type="SAM" id="Phobius"/>
    </source>
</evidence>
<keyword evidence="1" id="KW-0472">Membrane</keyword>
<accession>A0ABW7C8Y2</accession>
<feature type="transmembrane region" description="Helical" evidence="1">
    <location>
        <begin position="113"/>
        <end position="134"/>
    </location>
</feature>
<protein>
    <recommendedName>
        <fullName evidence="4">SMODS and SLOG-associating 2TM effector domain-containing protein</fullName>
    </recommendedName>
</protein>
<comment type="caution">
    <text evidence="2">The sequence shown here is derived from an EMBL/GenBank/DDBJ whole genome shotgun (WGS) entry which is preliminary data.</text>
</comment>
<feature type="transmembrane region" description="Helical" evidence="1">
    <location>
        <begin position="146"/>
        <end position="167"/>
    </location>
</feature>
<keyword evidence="1" id="KW-1133">Transmembrane helix</keyword>
<evidence type="ECO:0000313" key="3">
    <source>
        <dbReference type="Proteomes" id="UP001604335"/>
    </source>
</evidence>
<organism evidence="2 3">
    <name type="scientific">Limnothrix redekei LRLZ20PSL1</name>
    <dbReference type="NCBI Taxonomy" id="3112953"/>
    <lineage>
        <taxon>Bacteria</taxon>
        <taxon>Bacillati</taxon>
        <taxon>Cyanobacteriota</taxon>
        <taxon>Cyanophyceae</taxon>
        <taxon>Pseudanabaenales</taxon>
        <taxon>Pseudanabaenaceae</taxon>
        <taxon>Limnothrix</taxon>
    </lineage>
</organism>
<reference evidence="3" key="1">
    <citation type="journal article" date="2024" name="Algal Res.">
        <title>Biochemical, toxicological and genomic investigation of a high-biomass producing Limnothrix strain isolated from Italian shallow drinking water reservoir.</title>
        <authorList>
            <person name="Simonazzi M."/>
            <person name="Shishido T.K."/>
            <person name="Delbaje E."/>
            <person name="Wahlsten M."/>
            <person name="Fewer D.P."/>
            <person name="Sivonen K."/>
            <person name="Pezzolesi L."/>
            <person name="Pistocchi R."/>
        </authorList>
    </citation>
    <scope>NUCLEOTIDE SEQUENCE [LARGE SCALE GENOMIC DNA]</scope>
    <source>
        <strain evidence="3">LRLZ20PSL1</strain>
    </source>
</reference>
<evidence type="ECO:0000313" key="2">
    <source>
        <dbReference type="EMBL" id="MFG3816391.1"/>
    </source>
</evidence>
<sequence length="253" mass="28536">MEEPVSPQIPSWLAWAIMNGQKRQPTFLGHIVLVLVLLSLVGIAYYVLLLVSSQWEQKWITAPQKLTKEQIALQTAWLKPKPSVKSRLIFQLQDVEVLIDRNASIMGFFYKQYYISLAMMCTLGAIAVICLFFISKEGWGEVNNAVINVFLVSSGVVLFYGNLSLTFKQEENIKNSHAIYLSCLSLRNELLSYLATRQNTRGVEEKPELFIHYVDKKLMSISLIQLGFNPGQLSDVPKPINTLSTPAITPKSP</sequence>
<proteinExistence type="predicted"/>
<feature type="transmembrane region" description="Helical" evidence="1">
    <location>
        <begin position="27"/>
        <end position="51"/>
    </location>
</feature>
<keyword evidence="1" id="KW-0812">Transmembrane</keyword>